<dbReference type="Pfam" id="PF00156">
    <property type="entry name" value="Pribosyltran"/>
    <property type="match status" value="1"/>
</dbReference>
<evidence type="ECO:0000313" key="8">
    <source>
        <dbReference type="EMBL" id="SVA75481.1"/>
    </source>
</evidence>
<dbReference type="PANTHER" id="PTHR19278:SF9">
    <property type="entry name" value="URIDINE 5'-MONOPHOSPHATE SYNTHASE"/>
    <property type="match status" value="1"/>
</dbReference>
<feature type="domain" description="Phosphoribosyltransferase" evidence="7">
    <location>
        <begin position="35"/>
        <end position="146"/>
    </location>
</feature>
<dbReference type="InterPro" id="IPR000836">
    <property type="entry name" value="PRTase_dom"/>
</dbReference>
<sequence>MDISSIMDETGAVLKGHFQLTSGRHSDTYLEKFRLLERPEIVEEVGKQMAKAVKGIDVDVVLGAAVGGILISSATANAFGKKGIFAERVDGELKLRRGFELAPGEQVLVVEDIVTTGGSVRELLDIVEACGANPAAVVCLTDRTADGIDFGCPTKALVRFPAVSWDPEACPLCAQNEPLTSRGRTGK</sequence>
<accession>A0A381YG08</accession>
<dbReference type="GO" id="GO:0044205">
    <property type="term" value="P:'de novo' UMP biosynthetic process"/>
    <property type="evidence" value="ECO:0007669"/>
    <property type="project" value="UniProtKB-UniPathway"/>
</dbReference>
<reference evidence="8" key="1">
    <citation type="submission" date="2018-05" db="EMBL/GenBank/DDBJ databases">
        <authorList>
            <person name="Lanie J.A."/>
            <person name="Ng W.-L."/>
            <person name="Kazmierczak K.M."/>
            <person name="Andrzejewski T.M."/>
            <person name="Davidsen T.M."/>
            <person name="Wayne K.J."/>
            <person name="Tettelin H."/>
            <person name="Glass J.I."/>
            <person name="Rusch D."/>
            <person name="Podicherti R."/>
            <person name="Tsui H.-C.T."/>
            <person name="Winkler M.E."/>
        </authorList>
    </citation>
    <scope>NUCLEOTIDE SEQUENCE</scope>
</reference>
<dbReference type="CDD" id="cd06223">
    <property type="entry name" value="PRTases_typeI"/>
    <property type="match status" value="1"/>
</dbReference>
<evidence type="ECO:0000256" key="1">
    <source>
        <dbReference type="ARBA" id="ARBA00004889"/>
    </source>
</evidence>
<organism evidence="8">
    <name type="scientific">marine metagenome</name>
    <dbReference type="NCBI Taxonomy" id="408172"/>
    <lineage>
        <taxon>unclassified sequences</taxon>
        <taxon>metagenomes</taxon>
        <taxon>ecological metagenomes</taxon>
    </lineage>
</organism>
<protein>
    <recommendedName>
        <fullName evidence="2">orotate phosphoribosyltransferase</fullName>
        <ecNumber evidence="2">2.4.2.10</ecNumber>
    </recommendedName>
</protein>
<name>A0A381YG08_9ZZZZ</name>
<dbReference type="EMBL" id="UINC01018058">
    <property type="protein sequence ID" value="SVA75481.1"/>
    <property type="molecule type" value="Genomic_DNA"/>
</dbReference>
<evidence type="ECO:0000259" key="7">
    <source>
        <dbReference type="Pfam" id="PF00156"/>
    </source>
</evidence>
<dbReference type="Gene3D" id="3.40.50.2020">
    <property type="match status" value="1"/>
</dbReference>
<evidence type="ECO:0000256" key="5">
    <source>
        <dbReference type="ARBA" id="ARBA00022842"/>
    </source>
</evidence>
<proteinExistence type="inferred from homology"/>
<gene>
    <name evidence="8" type="ORF">METZ01_LOCUS128335</name>
</gene>
<evidence type="ECO:0000256" key="3">
    <source>
        <dbReference type="ARBA" id="ARBA00022676"/>
    </source>
</evidence>
<keyword evidence="4" id="KW-0808">Transferase</keyword>
<dbReference type="AlphaFoldDB" id="A0A381YG08"/>
<dbReference type="PANTHER" id="PTHR19278">
    <property type="entry name" value="OROTATE PHOSPHORIBOSYLTRANSFERASE"/>
    <property type="match status" value="1"/>
</dbReference>
<keyword evidence="3" id="KW-0328">Glycosyltransferase</keyword>
<evidence type="ECO:0000256" key="4">
    <source>
        <dbReference type="ARBA" id="ARBA00022679"/>
    </source>
</evidence>
<keyword evidence="5" id="KW-0460">Magnesium</keyword>
<dbReference type="InterPro" id="IPR029057">
    <property type="entry name" value="PRTase-like"/>
</dbReference>
<evidence type="ECO:0000256" key="6">
    <source>
        <dbReference type="ARBA" id="ARBA00022975"/>
    </source>
</evidence>
<dbReference type="GO" id="GO:0019856">
    <property type="term" value="P:pyrimidine nucleobase biosynthetic process"/>
    <property type="evidence" value="ECO:0007669"/>
    <property type="project" value="InterPro"/>
</dbReference>
<dbReference type="HAMAP" id="MF_01208">
    <property type="entry name" value="PyrE"/>
    <property type="match status" value="1"/>
</dbReference>
<dbReference type="InterPro" id="IPR023031">
    <property type="entry name" value="OPRT"/>
</dbReference>
<keyword evidence="6" id="KW-0665">Pyrimidine biosynthesis</keyword>
<dbReference type="SUPFAM" id="SSF53271">
    <property type="entry name" value="PRTase-like"/>
    <property type="match status" value="1"/>
</dbReference>
<evidence type="ECO:0000256" key="2">
    <source>
        <dbReference type="ARBA" id="ARBA00011971"/>
    </source>
</evidence>
<dbReference type="NCBIfam" id="TIGR01367">
    <property type="entry name" value="pyrE_Therm"/>
    <property type="match status" value="1"/>
</dbReference>
<comment type="pathway">
    <text evidence="1">Pyrimidine metabolism; UMP biosynthesis via de novo pathway; UMP from orotate: step 1/2.</text>
</comment>
<dbReference type="GO" id="GO:0004588">
    <property type="term" value="F:orotate phosphoribosyltransferase activity"/>
    <property type="evidence" value="ECO:0007669"/>
    <property type="project" value="UniProtKB-EC"/>
</dbReference>
<dbReference type="EC" id="2.4.2.10" evidence="2"/>
<dbReference type="UniPathway" id="UPA00070">
    <property type="reaction ID" value="UER00119"/>
</dbReference>
<dbReference type="InterPro" id="IPR006273">
    <property type="entry name" value="Orotate_PRibTrfase_bac"/>
</dbReference>